<dbReference type="Gene3D" id="1.25.40.10">
    <property type="entry name" value="Tetratricopeptide repeat domain"/>
    <property type="match status" value="1"/>
</dbReference>
<dbReference type="EMBL" id="CP134536">
    <property type="protein sequence ID" value="WNH11422.1"/>
    <property type="molecule type" value="Genomic_DNA"/>
</dbReference>
<proteinExistence type="predicted"/>
<feature type="transmembrane region" description="Helical" evidence="5">
    <location>
        <begin position="29"/>
        <end position="48"/>
    </location>
</feature>
<keyword evidence="4 5" id="KW-0472">Membrane</keyword>
<keyword evidence="3 5" id="KW-1133">Transmembrane helix</keyword>
<organism evidence="7 8">
    <name type="scientific">Thalassobellus suaedae</name>
    <dbReference type="NCBI Taxonomy" id="3074124"/>
    <lineage>
        <taxon>Bacteria</taxon>
        <taxon>Pseudomonadati</taxon>
        <taxon>Bacteroidota</taxon>
        <taxon>Flavobacteriia</taxon>
        <taxon>Flavobacteriales</taxon>
        <taxon>Flavobacteriaceae</taxon>
        <taxon>Thalassobellus</taxon>
    </lineage>
</organism>
<keyword evidence="8" id="KW-1185">Reference proteome</keyword>
<dbReference type="Proteomes" id="UP001303407">
    <property type="component" value="Chromosome"/>
</dbReference>
<evidence type="ECO:0000259" key="6">
    <source>
        <dbReference type="Pfam" id="PF04932"/>
    </source>
</evidence>
<feature type="domain" description="O-antigen ligase-related" evidence="6">
    <location>
        <begin position="29"/>
        <end position="129"/>
    </location>
</feature>
<keyword evidence="7" id="KW-0436">Ligase</keyword>
<keyword evidence="2 5" id="KW-0812">Transmembrane</keyword>
<name>A0ABY9XZZ1_9FLAO</name>
<feature type="transmembrane region" description="Helical" evidence="5">
    <location>
        <begin position="147"/>
        <end position="165"/>
    </location>
</feature>
<sequence length="339" mass="38320">MLSSIILIEYRYHILSVFFKNSNGLKKSILIMASIGIVGAGLFGIYHFKKDSSDGRAFIWKVTTEIMADAPVFGVDFDRFKANYMNYQADYFEKNGETPEALVADNTYYAFNEWLQYAVENGLTGGVFLALFLYALFKVNVDKKEQFMVAISFSGLLAISGFALFSYPMQILPIKMIIVILLGFLSVLDRRKYKILNIQNKPHIPVFFKATVFILGTIGIVKGVEYANSLDRGFETWQNALNKYRYGDYDGALEDYAKAYPVFRKEGDFLMNYGKALSIAEQYGKAVGILEEAKQHLNTTIIETALGDAYKGLKQYDKAETAYYHAVTILSIVFTSKTL</sequence>
<dbReference type="InterPro" id="IPR011990">
    <property type="entry name" value="TPR-like_helical_dom_sf"/>
</dbReference>
<protein>
    <submittedName>
        <fullName evidence="7">O-antigen ligase family protein</fullName>
    </submittedName>
</protein>
<evidence type="ECO:0000313" key="8">
    <source>
        <dbReference type="Proteomes" id="UP001303407"/>
    </source>
</evidence>
<evidence type="ECO:0000256" key="5">
    <source>
        <dbReference type="SAM" id="Phobius"/>
    </source>
</evidence>
<evidence type="ECO:0000256" key="1">
    <source>
        <dbReference type="ARBA" id="ARBA00004141"/>
    </source>
</evidence>
<reference evidence="7 8" key="1">
    <citation type="submission" date="2023-09" db="EMBL/GenBank/DDBJ databases">
        <title>Thalassobella suaedae gen. nov., sp. nov., a marine bacterium of the family Flavobacteriaceae isolated from a halophyte Suaeda japonica.</title>
        <authorList>
            <person name="Lee S.Y."/>
            <person name="Hwang C.Y."/>
        </authorList>
    </citation>
    <scope>NUCLEOTIDE SEQUENCE [LARGE SCALE GENOMIC DNA]</scope>
    <source>
        <strain evidence="7 8">HL-DH10</strain>
    </source>
</reference>
<evidence type="ECO:0000256" key="2">
    <source>
        <dbReference type="ARBA" id="ARBA00022692"/>
    </source>
</evidence>
<evidence type="ECO:0000313" key="7">
    <source>
        <dbReference type="EMBL" id="WNH11422.1"/>
    </source>
</evidence>
<evidence type="ECO:0000256" key="4">
    <source>
        <dbReference type="ARBA" id="ARBA00023136"/>
    </source>
</evidence>
<dbReference type="InterPro" id="IPR051533">
    <property type="entry name" value="WaaL-like"/>
</dbReference>
<accession>A0ABY9XZZ1</accession>
<dbReference type="GO" id="GO:0016874">
    <property type="term" value="F:ligase activity"/>
    <property type="evidence" value="ECO:0007669"/>
    <property type="project" value="UniProtKB-KW"/>
</dbReference>
<feature type="transmembrane region" description="Helical" evidence="5">
    <location>
        <begin position="114"/>
        <end position="135"/>
    </location>
</feature>
<dbReference type="SUPFAM" id="SSF48452">
    <property type="entry name" value="TPR-like"/>
    <property type="match status" value="1"/>
</dbReference>
<dbReference type="InterPro" id="IPR007016">
    <property type="entry name" value="O-antigen_ligase-rel_domated"/>
</dbReference>
<gene>
    <name evidence="7" type="ORF">RHP49_10960</name>
</gene>
<dbReference type="Pfam" id="PF04932">
    <property type="entry name" value="Wzy_C"/>
    <property type="match status" value="1"/>
</dbReference>
<dbReference type="PANTHER" id="PTHR37422:SF13">
    <property type="entry name" value="LIPOPOLYSACCHARIDE BIOSYNTHESIS PROTEIN PA4999-RELATED"/>
    <property type="match status" value="1"/>
</dbReference>
<dbReference type="PANTHER" id="PTHR37422">
    <property type="entry name" value="TEICHURONIC ACID BIOSYNTHESIS PROTEIN TUAE"/>
    <property type="match status" value="1"/>
</dbReference>
<comment type="subcellular location">
    <subcellularLocation>
        <location evidence="1">Membrane</location>
        <topology evidence="1">Multi-pass membrane protein</topology>
    </subcellularLocation>
</comment>
<evidence type="ECO:0000256" key="3">
    <source>
        <dbReference type="ARBA" id="ARBA00022989"/>
    </source>
</evidence>
<feature type="transmembrane region" description="Helical" evidence="5">
    <location>
        <begin position="171"/>
        <end position="188"/>
    </location>
</feature>